<dbReference type="AlphaFoldDB" id="A0AAV7XUC5"/>
<gene>
    <name evidence="16" type="ORF">ONE63_005103</name>
</gene>
<keyword evidence="17" id="KW-1185">Reference proteome</keyword>
<keyword evidence="9" id="KW-0492">Microsome</keyword>
<dbReference type="EMBL" id="JAPTSV010000002">
    <property type="protein sequence ID" value="KAJ1530172.1"/>
    <property type="molecule type" value="Genomic_DNA"/>
</dbReference>
<dbReference type="PROSITE" id="PS00086">
    <property type="entry name" value="CYTOCHROME_P450"/>
    <property type="match status" value="1"/>
</dbReference>
<keyword evidence="7 14" id="KW-0479">Metal-binding</keyword>
<accession>A0AAV7XUC5</accession>
<keyword evidence="6 14" id="KW-0349">Heme</keyword>
<evidence type="ECO:0000256" key="9">
    <source>
        <dbReference type="ARBA" id="ARBA00022848"/>
    </source>
</evidence>
<comment type="function">
    <text evidence="2">May be involved in the metabolism of insect hormones and in the breakdown of synthetic insecticides.</text>
</comment>
<dbReference type="InterPro" id="IPR050476">
    <property type="entry name" value="Insect_CytP450_Detox"/>
</dbReference>
<evidence type="ECO:0000313" key="16">
    <source>
        <dbReference type="EMBL" id="KAJ1530172.1"/>
    </source>
</evidence>
<name>A0AAV7XUC5_9NEOP</name>
<keyword evidence="10 15" id="KW-0560">Oxidoreductase</keyword>
<dbReference type="GO" id="GO:0016705">
    <property type="term" value="F:oxidoreductase activity, acting on paired donors, with incorporation or reduction of molecular oxygen"/>
    <property type="evidence" value="ECO:0007669"/>
    <property type="project" value="InterPro"/>
</dbReference>
<dbReference type="InterPro" id="IPR002403">
    <property type="entry name" value="Cyt_P450_E_grp-IV"/>
</dbReference>
<evidence type="ECO:0000256" key="6">
    <source>
        <dbReference type="ARBA" id="ARBA00022617"/>
    </source>
</evidence>
<keyword evidence="13" id="KW-0472">Membrane</keyword>
<evidence type="ECO:0008006" key="18">
    <source>
        <dbReference type="Google" id="ProtNLM"/>
    </source>
</evidence>
<dbReference type="InterPro" id="IPR036396">
    <property type="entry name" value="Cyt_P450_sf"/>
</dbReference>
<sequence>MALTVLLAAAAAALALVYLFFSHCFQHWDKRGVPFPKPTLIFGNLGPLIRGKRPFTKLALDLAAPFREQGLGYCGIYQWCKPVLMVWDPEMVKQIVCKDFSSFHDRGTPTNDNDPLSLHLFNLRFTPTFTSGKLKLMLPLMSDIGDNLSITLSEDAKRSESHEVDVGVLLSRFATDIIGSVAFGIHCNCLRDENNEFLAMSRQLFHQTPAQFVRSLLESLHPKLSRLLPLKILFNSVHNFFITLMRDTVKYREENKVERNDFVQLMMQLRDQDLANADPLNHMELTPGVMAAQGFFFFIAGLDNVSNTIAFCLNRLAQDPALQDRVAGEVRDVLRQHDGQMTYEALKQMELVGCTALEGLRLWSPVGVLVRKCNETTKVGDLLIEKDMPLFIVLDAMHTDESVFPEPQRFDIDRHSAENRSQRHPYAFLPFGEGPRICIAERFAMLEMKLALAVLLRDFTFSAGANFEADPELDPSTIFPRPKNGFKLRVEARA</sequence>
<evidence type="ECO:0000256" key="13">
    <source>
        <dbReference type="ARBA" id="ARBA00023136"/>
    </source>
</evidence>
<dbReference type="FunFam" id="1.10.630.10:FF:000042">
    <property type="entry name" value="Cytochrome P450"/>
    <property type="match status" value="1"/>
</dbReference>
<comment type="similarity">
    <text evidence="5 15">Belongs to the cytochrome P450 family.</text>
</comment>
<evidence type="ECO:0000256" key="3">
    <source>
        <dbReference type="ARBA" id="ARBA00004174"/>
    </source>
</evidence>
<keyword evidence="11 14" id="KW-0408">Iron</keyword>
<protein>
    <recommendedName>
        <fullName evidence="18">Cytochrome P450 6a14</fullName>
    </recommendedName>
</protein>
<evidence type="ECO:0000256" key="11">
    <source>
        <dbReference type="ARBA" id="ARBA00023004"/>
    </source>
</evidence>
<comment type="subcellular location">
    <subcellularLocation>
        <location evidence="4">Endoplasmic reticulum membrane</location>
        <topology evidence="4">Peripheral membrane protein</topology>
    </subcellularLocation>
    <subcellularLocation>
        <location evidence="3">Microsome membrane</location>
        <topology evidence="3">Peripheral membrane protein</topology>
    </subcellularLocation>
</comment>
<evidence type="ECO:0000256" key="14">
    <source>
        <dbReference type="PIRSR" id="PIRSR602403-1"/>
    </source>
</evidence>
<evidence type="ECO:0000256" key="5">
    <source>
        <dbReference type="ARBA" id="ARBA00010617"/>
    </source>
</evidence>
<evidence type="ECO:0000256" key="1">
    <source>
        <dbReference type="ARBA" id="ARBA00001971"/>
    </source>
</evidence>
<dbReference type="CDD" id="cd11056">
    <property type="entry name" value="CYP6-like"/>
    <property type="match status" value="1"/>
</dbReference>
<dbReference type="GO" id="GO:0005789">
    <property type="term" value="C:endoplasmic reticulum membrane"/>
    <property type="evidence" value="ECO:0007669"/>
    <property type="project" value="UniProtKB-SubCell"/>
</dbReference>
<evidence type="ECO:0000256" key="7">
    <source>
        <dbReference type="ARBA" id="ARBA00022723"/>
    </source>
</evidence>
<dbReference type="GO" id="GO:0004497">
    <property type="term" value="F:monooxygenase activity"/>
    <property type="evidence" value="ECO:0007669"/>
    <property type="project" value="UniProtKB-KW"/>
</dbReference>
<dbReference type="Gene3D" id="1.10.630.10">
    <property type="entry name" value="Cytochrome P450"/>
    <property type="match status" value="1"/>
</dbReference>
<evidence type="ECO:0000256" key="10">
    <source>
        <dbReference type="ARBA" id="ARBA00023002"/>
    </source>
</evidence>
<dbReference type="SUPFAM" id="SSF48264">
    <property type="entry name" value="Cytochrome P450"/>
    <property type="match status" value="1"/>
</dbReference>
<dbReference type="PANTHER" id="PTHR24292:SF54">
    <property type="entry name" value="CYP9F3-RELATED"/>
    <property type="match status" value="1"/>
</dbReference>
<dbReference type="Proteomes" id="UP001075354">
    <property type="component" value="Chromosome 2"/>
</dbReference>
<evidence type="ECO:0000313" key="17">
    <source>
        <dbReference type="Proteomes" id="UP001075354"/>
    </source>
</evidence>
<keyword evidence="8" id="KW-0256">Endoplasmic reticulum</keyword>
<dbReference type="InterPro" id="IPR017972">
    <property type="entry name" value="Cyt_P450_CS"/>
</dbReference>
<dbReference type="PRINTS" id="PR00385">
    <property type="entry name" value="P450"/>
</dbReference>
<dbReference type="PRINTS" id="PR00465">
    <property type="entry name" value="EP450IV"/>
</dbReference>
<dbReference type="GO" id="GO:0020037">
    <property type="term" value="F:heme binding"/>
    <property type="evidence" value="ECO:0007669"/>
    <property type="project" value="InterPro"/>
</dbReference>
<evidence type="ECO:0000256" key="2">
    <source>
        <dbReference type="ARBA" id="ARBA00003690"/>
    </source>
</evidence>
<organism evidence="16 17">
    <name type="scientific">Megalurothrips usitatus</name>
    <name type="common">bean blossom thrips</name>
    <dbReference type="NCBI Taxonomy" id="439358"/>
    <lineage>
        <taxon>Eukaryota</taxon>
        <taxon>Metazoa</taxon>
        <taxon>Ecdysozoa</taxon>
        <taxon>Arthropoda</taxon>
        <taxon>Hexapoda</taxon>
        <taxon>Insecta</taxon>
        <taxon>Pterygota</taxon>
        <taxon>Neoptera</taxon>
        <taxon>Paraneoptera</taxon>
        <taxon>Thysanoptera</taxon>
        <taxon>Terebrantia</taxon>
        <taxon>Thripoidea</taxon>
        <taxon>Thripidae</taxon>
        <taxon>Megalurothrips</taxon>
    </lineage>
</organism>
<keyword evidence="12 15" id="KW-0503">Monooxygenase</keyword>
<comment type="cofactor">
    <cofactor evidence="1 14">
        <name>heme</name>
        <dbReference type="ChEBI" id="CHEBI:30413"/>
    </cofactor>
</comment>
<comment type="caution">
    <text evidence="16">The sequence shown here is derived from an EMBL/GenBank/DDBJ whole genome shotgun (WGS) entry which is preliminary data.</text>
</comment>
<feature type="binding site" description="axial binding residue" evidence="14">
    <location>
        <position position="438"/>
    </location>
    <ligand>
        <name>heme</name>
        <dbReference type="ChEBI" id="CHEBI:30413"/>
    </ligand>
    <ligandPart>
        <name>Fe</name>
        <dbReference type="ChEBI" id="CHEBI:18248"/>
    </ligandPart>
</feature>
<evidence type="ECO:0000256" key="8">
    <source>
        <dbReference type="ARBA" id="ARBA00022824"/>
    </source>
</evidence>
<dbReference type="GO" id="GO:0005506">
    <property type="term" value="F:iron ion binding"/>
    <property type="evidence" value="ECO:0007669"/>
    <property type="project" value="InterPro"/>
</dbReference>
<dbReference type="InterPro" id="IPR001128">
    <property type="entry name" value="Cyt_P450"/>
</dbReference>
<dbReference type="Pfam" id="PF00067">
    <property type="entry name" value="p450"/>
    <property type="match status" value="1"/>
</dbReference>
<dbReference type="PANTHER" id="PTHR24292">
    <property type="entry name" value="CYTOCHROME P450"/>
    <property type="match status" value="1"/>
</dbReference>
<evidence type="ECO:0000256" key="4">
    <source>
        <dbReference type="ARBA" id="ARBA00004406"/>
    </source>
</evidence>
<evidence type="ECO:0000256" key="15">
    <source>
        <dbReference type="RuleBase" id="RU000461"/>
    </source>
</evidence>
<evidence type="ECO:0000256" key="12">
    <source>
        <dbReference type="ARBA" id="ARBA00023033"/>
    </source>
</evidence>
<proteinExistence type="inferred from homology"/>
<reference evidence="16" key="1">
    <citation type="submission" date="2022-12" db="EMBL/GenBank/DDBJ databases">
        <title>Chromosome-level genome assembly of the bean flower thrips Megalurothrips usitatus.</title>
        <authorList>
            <person name="Ma L."/>
            <person name="Liu Q."/>
            <person name="Li H."/>
            <person name="Cai W."/>
        </authorList>
    </citation>
    <scope>NUCLEOTIDE SEQUENCE</scope>
    <source>
        <strain evidence="16">Cailab_2022a</strain>
    </source>
</reference>